<evidence type="ECO:0000313" key="2">
    <source>
        <dbReference type="EMBL" id="KAF2745356.1"/>
    </source>
</evidence>
<dbReference type="AlphaFoldDB" id="A0A6A6V638"/>
<protein>
    <submittedName>
        <fullName evidence="2">Uncharacterized protein</fullName>
    </submittedName>
</protein>
<accession>A0A6A6V638</accession>
<dbReference type="EMBL" id="MU006583">
    <property type="protein sequence ID" value="KAF2745356.1"/>
    <property type="molecule type" value="Genomic_DNA"/>
</dbReference>
<keyword evidence="3" id="KW-1185">Reference proteome</keyword>
<evidence type="ECO:0000313" key="3">
    <source>
        <dbReference type="Proteomes" id="UP000799440"/>
    </source>
</evidence>
<feature type="compositionally biased region" description="Polar residues" evidence="1">
    <location>
        <begin position="15"/>
        <end position="30"/>
    </location>
</feature>
<feature type="compositionally biased region" description="Polar residues" evidence="1">
    <location>
        <begin position="65"/>
        <end position="112"/>
    </location>
</feature>
<reference evidence="2" key="1">
    <citation type="journal article" date="2020" name="Stud. Mycol.">
        <title>101 Dothideomycetes genomes: a test case for predicting lifestyles and emergence of pathogens.</title>
        <authorList>
            <person name="Haridas S."/>
            <person name="Albert R."/>
            <person name="Binder M."/>
            <person name="Bloem J."/>
            <person name="Labutti K."/>
            <person name="Salamov A."/>
            <person name="Andreopoulos B."/>
            <person name="Baker S."/>
            <person name="Barry K."/>
            <person name="Bills G."/>
            <person name="Bluhm B."/>
            <person name="Cannon C."/>
            <person name="Castanera R."/>
            <person name="Culley D."/>
            <person name="Daum C."/>
            <person name="Ezra D."/>
            <person name="Gonzalez J."/>
            <person name="Henrissat B."/>
            <person name="Kuo A."/>
            <person name="Liang C."/>
            <person name="Lipzen A."/>
            <person name="Lutzoni F."/>
            <person name="Magnuson J."/>
            <person name="Mondo S."/>
            <person name="Nolan M."/>
            <person name="Ohm R."/>
            <person name="Pangilinan J."/>
            <person name="Park H.-J."/>
            <person name="Ramirez L."/>
            <person name="Alfaro M."/>
            <person name="Sun H."/>
            <person name="Tritt A."/>
            <person name="Yoshinaga Y."/>
            <person name="Zwiers L.-H."/>
            <person name="Turgeon B."/>
            <person name="Goodwin S."/>
            <person name="Spatafora J."/>
            <person name="Crous P."/>
            <person name="Grigoriev I."/>
        </authorList>
    </citation>
    <scope>NUCLEOTIDE SEQUENCE</scope>
    <source>
        <strain evidence="2">CBS 119925</strain>
    </source>
</reference>
<feature type="region of interest" description="Disordered" evidence="1">
    <location>
        <begin position="15"/>
        <end position="42"/>
    </location>
</feature>
<name>A0A6A6V638_9PLEO</name>
<sequence length="140" mass="15094">MVYDYILAGQYAIHTPSTTPNHANNSNTGDASPFSPDELAGPNVTSFITSLLSNLTVPSHPRTKNPGNHNNRKPPQSTRLQQEQSYARNLSTKLPSQRFQTPTSSIAEQTTCTPPLSPEIAQLLDARVTGTALALDLAPI</sequence>
<evidence type="ECO:0000256" key="1">
    <source>
        <dbReference type="SAM" id="MobiDB-lite"/>
    </source>
</evidence>
<gene>
    <name evidence="2" type="ORF">M011DRAFT_145965</name>
</gene>
<proteinExistence type="predicted"/>
<feature type="region of interest" description="Disordered" evidence="1">
    <location>
        <begin position="56"/>
        <end position="112"/>
    </location>
</feature>
<organism evidence="2 3">
    <name type="scientific">Sporormia fimetaria CBS 119925</name>
    <dbReference type="NCBI Taxonomy" id="1340428"/>
    <lineage>
        <taxon>Eukaryota</taxon>
        <taxon>Fungi</taxon>
        <taxon>Dikarya</taxon>
        <taxon>Ascomycota</taxon>
        <taxon>Pezizomycotina</taxon>
        <taxon>Dothideomycetes</taxon>
        <taxon>Pleosporomycetidae</taxon>
        <taxon>Pleosporales</taxon>
        <taxon>Sporormiaceae</taxon>
        <taxon>Sporormia</taxon>
    </lineage>
</organism>
<dbReference type="Proteomes" id="UP000799440">
    <property type="component" value="Unassembled WGS sequence"/>
</dbReference>